<dbReference type="Gene3D" id="3.30.360.10">
    <property type="entry name" value="Dihydrodipicolinate Reductase, domain 2"/>
    <property type="match status" value="1"/>
</dbReference>
<dbReference type="InterPro" id="IPR000683">
    <property type="entry name" value="Gfo/Idh/MocA-like_OxRdtase_N"/>
</dbReference>
<evidence type="ECO:0000259" key="2">
    <source>
        <dbReference type="Pfam" id="PF02894"/>
    </source>
</evidence>
<dbReference type="InterPro" id="IPR051450">
    <property type="entry name" value="Gfo/Idh/MocA_Oxidoreductases"/>
</dbReference>
<dbReference type="InterPro" id="IPR004104">
    <property type="entry name" value="Gfo/Idh/MocA-like_OxRdtase_C"/>
</dbReference>
<sequence length="310" mass="34765">EWEELVRSPDIDLIGVCTPSNLHCAQVETAAQAVKHILCEKPMANNHMECERMAYTCKACGVTLMIGFQMRFHPVVRTVGEHLPNLGDIYHVNFNFGMYRPKMDWRNSLNQGGGALKELGSHLFDLCTLWVAPIAHLSCENNRVEPGREIEDHSIVLMRFANGATGYIYCGYEDRREPKICGVLMGRKGQINLTFSPYKTEDSVVRLIDETGLSARDIPVSIPVNGSPIYPGHCDSFLREIDRFVDCIRNKEEPLVGGAEGCRSMEAVCAAYTAQRRGRKINLPPAPFEPGKLRECFPAFEAIQERETST</sequence>
<dbReference type="SUPFAM" id="SSF51735">
    <property type="entry name" value="NAD(P)-binding Rossmann-fold domains"/>
    <property type="match status" value="1"/>
</dbReference>
<dbReference type="SUPFAM" id="SSF55347">
    <property type="entry name" value="Glyceraldehyde-3-phosphate dehydrogenase-like, C-terminal domain"/>
    <property type="match status" value="1"/>
</dbReference>
<feature type="domain" description="Gfo/Idh/MocA-like oxidoreductase C-terminal" evidence="2">
    <location>
        <begin position="86"/>
        <end position="283"/>
    </location>
</feature>
<protein>
    <recommendedName>
        <fullName evidence="4">Gfo/Idh/MocA-like oxidoreductase N-terminal domain-containing protein</fullName>
    </recommendedName>
</protein>
<dbReference type="Pfam" id="PF01408">
    <property type="entry name" value="GFO_IDH_MocA"/>
    <property type="match status" value="1"/>
</dbReference>
<dbReference type="AlphaFoldDB" id="A0A0F9EKK7"/>
<feature type="non-terminal residue" evidence="3">
    <location>
        <position position="1"/>
    </location>
</feature>
<gene>
    <name evidence="3" type="ORF">LCGC14_2415560</name>
</gene>
<evidence type="ECO:0008006" key="4">
    <source>
        <dbReference type="Google" id="ProtNLM"/>
    </source>
</evidence>
<evidence type="ECO:0000259" key="1">
    <source>
        <dbReference type="Pfam" id="PF01408"/>
    </source>
</evidence>
<dbReference type="PANTHER" id="PTHR43377:SF1">
    <property type="entry name" value="BILIVERDIN REDUCTASE A"/>
    <property type="match status" value="1"/>
</dbReference>
<dbReference type="EMBL" id="LAZR01036603">
    <property type="protein sequence ID" value="KKL24413.1"/>
    <property type="molecule type" value="Genomic_DNA"/>
</dbReference>
<comment type="caution">
    <text evidence="3">The sequence shown here is derived from an EMBL/GenBank/DDBJ whole genome shotgun (WGS) entry which is preliminary data.</text>
</comment>
<dbReference type="PANTHER" id="PTHR43377">
    <property type="entry name" value="BILIVERDIN REDUCTASE A"/>
    <property type="match status" value="1"/>
</dbReference>
<reference evidence="3" key="1">
    <citation type="journal article" date="2015" name="Nature">
        <title>Complex archaea that bridge the gap between prokaryotes and eukaryotes.</title>
        <authorList>
            <person name="Spang A."/>
            <person name="Saw J.H."/>
            <person name="Jorgensen S.L."/>
            <person name="Zaremba-Niedzwiedzka K."/>
            <person name="Martijn J."/>
            <person name="Lind A.E."/>
            <person name="van Eijk R."/>
            <person name="Schleper C."/>
            <person name="Guy L."/>
            <person name="Ettema T.J."/>
        </authorList>
    </citation>
    <scope>NUCLEOTIDE SEQUENCE</scope>
</reference>
<name>A0A0F9EKK7_9ZZZZ</name>
<evidence type="ECO:0000313" key="3">
    <source>
        <dbReference type="EMBL" id="KKL24413.1"/>
    </source>
</evidence>
<organism evidence="3">
    <name type="scientific">marine sediment metagenome</name>
    <dbReference type="NCBI Taxonomy" id="412755"/>
    <lineage>
        <taxon>unclassified sequences</taxon>
        <taxon>metagenomes</taxon>
        <taxon>ecological metagenomes</taxon>
    </lineage>
</organism>
<dbReference type="Pfam" id="PF02894">
    <property type="entry name" value="GFO_IDH_MocA_C"/>
    <property type="match status" value="1"/>
</dbReference>
<dbReference type="InterPro" id="IPR036291">
    <property type="entry name" value="NAD(P)-bd_dom_sf"/>
</dbReference>
<proteinExistence type="predicted"/>
<feature type="domain" description="Gfo/Idh/MocA-like oxidoreductase N-terminal" evidence="1">
    <location>
        <begin position="2"/>
        <end position="68"/>
    </location>
</feature>
<dbReference type="GO" id="GO:0000166">
    <property type="term" value="F:nucleotide binding"/>
    <property type="evidence" value="ECO:0007669"/>
    <property type="project" value="InterPro"/>
</dbReference>
<dbReference type="Gene3D" id="3.40.50.720">
    <property type="entry name" value="NAD(P)-binding Rossmann-like Domain"/>
    <property type="match status" value="1"/>
</dbReference>
<accession>A0A0F9EKK7</accession>